<evidence type="ECO:0000313" key="2">
    <source>
        <dbReference type="EMBL" id="EYC03766.1"/>
    </source>
</evidence>
<protein>
    <submittedName>
        <fullName evidence="2">Uncharacterized protein</fullName>
    </submittedName>
</protein>
<comment type="caution">
    <text evidence="2">The sequence shown here is derived from an EMBL/GenBank/DDBJ whole genome shotgun (WGS) entry which is preliminary data.</text>
</comment>
<name>A0A016TM27_9BILA</name>
<keyword evidence="3" id="KW-1185">Reference proteome</keyword>
<gene>
    <name evidence="2" type="primary">Acey_s0091.g2410</name>
    <name evidence="2" type="ORF">Y032_0091g2410</name>
</gene>
<dbReference type="EMBL" id="JARK01001427">
    <property type="protein sequence ID" value="EYC03766.1"/>
    <property type="molecule type" value="Genomic_DNA"/>
</dbReference>
<accession>A0A016TM27</accession>
<feature type="region of interest" description="Disordered" evidence="1">
    <location>
        <begin position="1"/>
        <end position="22"/>
    </location>
</feature>
<proteinExistence type="predicted"/>
<organism evidence="2 3">
    <name type="scientific">Ancylostoma ceylanicum</name>
    <dbReference type="NCBI Taxonomy" id="53326"/>
    <lineage>
        <taxon>Eukaryota</taxon>
        <taxon>Metazoa</taxon>
        <taxon>Ecdysozoa</taxon>
        <taxon>Nematoda</taxon>
        <taxon>Chromadorea</taxon>
        <taxon>Rhabditida</taxon>
        <taxon>Rhabditina</taxon>
        <taxon>Rhabditomorpha</taxon>
        <taxon>Strongyloidea</taxon>
        <taxon>Ancylostomatidae</taxon>
        <taxon>Ancylostomatinae</taxon>
        <taxon>Ancylostoma</taxon>
    </lineage>
</organism>
<evidence type="ECO:0000313" key="3">
    <source>
        <dbReference type="Proteomes" id="UP000024635"/>
    </source>
</evidence>
<dbReference type="Proteomes" id="UP000024635">
    <property type="component" value="Unassembled WGS sequence"/>
</dbReference>
<sequence length="73" mass="8133">MQPRSSGGRRESNTNIGRKRIQEDGTEIMAAILPPGDIPLVLPYVNEENAKDVNRIVRRANPPIKLVFKSPPN</sequence>
<dbReference type="OrthoDB" id="10504953at2759"/>
<evidence type="ECO:0000256" key="1">
    <source>
        <dbReference type="SAM" id="MobiDB-lite"/>
    </source>
</evidence>
<dbReference type="AlphaFoldDB" id="A0A016TM27"/>
<reference evidence="3" key="1">
    <citation type="journal article" date="2015" name="Nat. Genet.">
        <title>The genome and transcriptome of the zoonotic hookworm Ancylostoma ceylanicum identify infection-specific gene families.</title>
        <authorList>
            <person name="Schwarz E.M."/>
            <person name="Hu Y."/>
            <person name="Antoshechkin I."/>
            <person name="Miller M.M."/>
            <person name="Sternberg P.W."/>
            <person name="Aroian R.V."/>
        </authorList>
    </citation>
    <scope>NUCLEOTIDE SEQUENCE</scope>
    <source>
        <strain evidence="3">HY135</strain>
    </source>
</reference>